<name>A0A423PZQ6_9GAMM</name>
<evidence type="ECO:0000256" key="1">
    <source>
        <dbReference type="SAM" id="MobiDB-lite"/>
    </source>
</evidence>
<gene>
    <name evidence="3" type="ORF">SAJA_03535</name>
</gene>
<evidence type="ECO:0000256" key="2">
    <source>
        <dbReference type="SAM" id="SignalP"/>
    </source>
</evidence>
<dbReference type="OrthoDB" id="6371473at2"/>
<comment type="caution">
    <text evidence="3">The sequence shown here is derived from an EMBL/GenBank/DDBJ whole genome shotgun (WGS) entry which is preliminary data.</text>
</comment>
<keyword evidence="4" id="KW-1185">Reference proteome</keyword>
<dbReference type="AlphaFoldDB" id="A0A423PZQ6"/>
<organism evidence="3 4">
    <name type="scientific">Salinisphaera japonica YTM-1</name>
    <dbReference type="NCBI Taxonomy" id="1209778"/>
    <lineage>
        <taxon>Bacteria</taxon>
        <taxon>Pseudomonadati</taxon>
        <taxon>Pseudomonadota</taxon>
        <taxon>Gammaproteobacteria</taxon>
        <taxon>Salinisphaerales</taxon>
        <taxon>Salinisphaeraceae</taxon>
        <taxon>Salinisphaera</taxon>
    </lineage>
</organism>
<accession>A0A423PZQ6</accession>
<dbReference type="Proteomes" id="UP000285310">
    <property type="component" value="Unassembled WGS sequence"/>
</dbReference>
<sequence length="173" mass="18480">MRNNIVRQATFAASLVLALGLVGCGQSNTEDNMASEDAATPNAERHDDAAQADESSMDHSDSSDIANKMDEAAIRKHIVDHTVTGSMSTGGNYGEYYDPNGKILAADYSAKWTIEDDKLCFDYGDGVDCYVAAMDGLDVVWYLDGEKVGTGSLQEGNPNDFTGDADSENDSDS</sequence>
<dbReference type="EMBL" id="AYKG01000007">
    <property type="protein sequence ID" value="ROO31186.1"/>
    <property type="molecule type" value="Genomic_DNA"/>
</dbReference>
<feature type="signal peptide" evidence="2">
    <location>
        <begin position="1"/>
        <end position="29"/>
    </location>
</feature>
<feature type="region of interest" description="Disordered" evidence="1">
    <location>
        <begin position="148"/>
        <end position="173"/>
    </location>
</feature>
<feature type="region of interest" description="Disordered" evidence="1">
    <location>
        <begin position="30"/>
        <end position="63"/>
    </location>
</feature>
<dbReference type="RefSeq" id="WP_123657261.1">
    <property type="nucleotide sequence ID" value="NZ_AYKG01000007.1"/>
</dbReference>
<dbReference type="InParanoid" id="A0A423PZQ6"/>
<feature type="compositionally biased region" description="Acidic residues" evidence="1">
    <location>
        <begin position="163"/>
        <end position="173"/>
    </location>
</feature>
<evidence type="ECO:0008006" key="5">
    <source>
        <dbReference type="Google" id="ProtNLM"/>
    </source>
</evidence>
<protein>
    <recommendedName>
        <fullName evidence="5">Lipoprotein</fullName>
    </recommendedName>
</protein>
<proteinExistence type="predicted"/>
<evidence type="ECO:0000313" key="4">
    <source>
        <dbReference type="Proteomes" id="UP000285310"/>
    </source>
</evidence>
<feature type="chain" id="PRO_5018966429" description="Lipoprotein" evidence="2">
    <location>
        <begin position="30"/>
        <end position="173"/>
    </location>
</feature>
<feature type="compositionally biased region" description="Polar residues" evidence="1">
    <location>
        <begin position="151"/>
        <end position="160"/>
    </location>
</feature>
<reference evidence="3 4" key="1">
    <citation type="submission" date="2013-10" db="EMBL/GenBank/DDBJ databases">
        <title>Salinisphaera japonica YTM-1 Genome Sequencing.</title>
        <authorList>
            <person name="Lai Q."/>
            <person name="Li C."/>
            <person name="Shao Z."/>
        </authorList>
    </citation>
    <scope>NUCLEOTIDE SEQUENCE [LARGE SCALE GENOMIC DNA]</scope>
    <source>
        <strain evidence="3 4">YTM-1</strain>
    </source>
</reference>
<dbReference type="PROSITE" id="PS51257">
    <property type="entry name" value="PROKAR_LIPOPROTEIN"/>
    <property type="match status" value="1"/>
</dbReference>
<keyword evidence="2" id="KW-0732">Signal</keyword>
<evidence type="ECO:0000313" key="3">
    <source>
        <dbReference type="EMBL" id="ROO31186.1"/>
    </source>
</evidence>